<gene>
    <name evidence="1" type="ORF">MMALV_06310</name>
</gene>
<dbReference type="InParanoid" id="M9SAM4"/>
<reference evidence="1 2" key="1">
    <citation type="journal article" date="2012" name="J. Bacteriol.">
        <title>Genome sequence of 'Candidatus Methanomethylophilus alvus' Mx1201, a methanogenic archaeon from the human gut belonging to a seventh order of methanogens.</title>
        <authorList>
            <person name="Borrel G."/>
            <person name="Harris H.M."/>
            <person name="Tottey W."/>
            <person name="Mihajlovski A."/>
            <person name="Parisot N."/>
            <person name="Peyretaillade E."/>
            <person name="Peyret P."/>
            <person name="Gribaldo S."/>
            <person name="O'Toole P.W."/>
            <person name="Brugere J.F."/>
        </authorList>
    </citation>
    <scope>NUCLEOTIDE SEQUENCE [LARGE SCALE GENOMIC DNA]</scope>
    <source>
        <strain evidence="1 2">Mx1201</strain>
    </source>
</reference>
<proteinExistence type="predicted"/>
<keyword evidence="2" id="KW-1185">Reference proteome</keyword>
<dbReference type="KEGG" id="max:MMALV_06310"/>
<organism evidence="1 2">
    <name type="scientific">Methanomethylophilus alvi (strain Mx1201)</name>
    <dbReference type="NCBI Taxonomy" id="1236689"/>
    <lineage>
        <taxon>Archaea</taxon>
        <taxon>Methanobacteriati</taxon>
        <taxon>Thermoplasmatota</taxon>
        <taxon>Thermoplasmata</taxon>
        <taxon>Methanomassiliicoccales</taxon>
        <taxon>Methanomethylophilaceae</taxon>
        <taxon>Methanomethylophilus</taxon>
    </lineage>
</organism>
<evidence type="ECO:0000313" key="2">
    <source>
        <dbReference type="Proteomes" id="UP000012672"/>
    </source>
</evidence>
<dbReference type="HOGENOM" id="CLU_3245167_0_0_2"/>
<evidence type="ECO:0000313" key="1">
    <source>
        <dbReference type="EMBL" id="AGI85371.1"/>
    </source>
</evidence>
<dbReference type="AlphaFoldDB" id="M9SAM4"/>
<sequence length="42" mass="4628">MGQGCAHAYSGTPDAGPEFGRYALDKCLIKEELYSEFTENNN</sequence>
<accession>M9SAM4</accession>
<protein>
    <submittedName>
        <fullName evidence="1">Uncharacterized protein</fullName>
    </submittedName>
</protein>
<dbReference type="EMBL" id="CP004049">
    <property type="protein sequence ID" value="AGI85371.1"/>
    <property type="molecule type" value="Genomic_DNA"/>
</dbReference>
<name>M9SAM4_METAX</name>
<dbReference type="Proteomes" id="UP000012672">
    <property type="component" value="Chromosome"/>
</dbReference>
<dbReference type="STRING" id="1236689.MMALV_06310"/>